<dbReference type="Gene3D" id="3.10.290.30">
    <property type="entry name" value="MM3350-like"/>
    <property type="match status" value="1"/>
</dbReference>
<feature type="domain" description="Plasmid pRiA4b Orf3-like" evidence="1">
    <location>
        <begin position="49"/>
        <end position="225"/>
    </location>
</feature>
<dbReference type="InterPro" id="IPR024047">
    <property type="entry name" value="MM3350-like_sf"/>
</dbReference>
<dbReference type="EMBL" id="CP099489">
    <property type="protein sequence ID" value="USQ80268.1"/>
    <property type="molecule type" value="Genomic_DNA"/>
</dbReference>
<organism evidence="2 3">
    <name type="scientific">Ornithinimicrobium faecis</name>
    <dbReference type="NCBI Taxonomy" id="2934158"/>
    <lineage>
        <taxon>Bacteria</taxon>
        <taxon>Bacillati</taxon>
        <taxon>Actinomycetota</taxon>
        <taxon>Actinomycetes</taxon>
        <taxon>Micrococcales</taxon>
        <taxon>Ornithinimicrobiaceae</taxon>
        <taxon>Ornithinimicrobium</taxon>
    </lineage>
</organism>
<evidence type="ECO:0000259" key="1">
    <source>
        <dbReference type="Pfam" id="PF07929"/>
    </source>
</evidence>
<evidence type="ECO:0000313" key="2">
    <source>
        <dbReference type="EMBL" id="USQ80268.1"/>
    </source>
</evidence>
<reference evidence="2" key="1">
    <citation type="submission" date="2022-06" db="EMBL/GenBank/DDBJ databases">
        <title>Ornithinimicrobium HY1793.</title>
        <authorList>
            <person name="Huang Y."/>
        </authorList>
    </citation>
    <scope>NUCLEOTIDE SEQUENCE</scope>
    <source>
        <strain evidence="2">HY1793</strain>
    </source>
</reference>
<dbReference type="Proteomes" id="UP001056455">
    <property type="component" value="Chromosome"/>
</dbReference>
<dbReference type="PANTHER" id="PTHR41878:SF1">
    <property type="entry name" value="TNPR PROTEIN"/>
    <property type="match status" value="1"/>
</dbReference>
<accession>A0ABY4YV66</accession>
<gene>
    <name evidence="2" type="ORF">NF556_00985</name>
</gene>
<evidence type="ECO:0000313" key="3">
    <source>
        <dbReference type="Proteomes" id="UP001056455"/>
    </source>
</evidence>
<dbReference type="SUPFAM" id="SSF159941">
    <property type="entry name" value="MM3350-like"/>
    <property type="match status" value="1"/>
</dbReference>
<dbReference type="Pfam" id="PF07929">
    <property type="entry name" value="PRiA4_ORF3"/>
    <property type="match status" value="1"/>
</dbReference>
<dbReference type="InterPro" id="IPR012912">
    <property type="entry name" value="Plasmid_pRiA4b_Orf3-like"/>
</dbReference>
<sequence>MTSEEVAAVLDQIAALHPAEEPLAMPPQDSPLQRNRAIELPAPPPVVQALTLHVEVELVVPRVWRQVEVRGDLTLEDLHAVIQRAVGWQNYHLHRFWESADQDSWHGSYYLTDGDVAEGEQGTHESEARLDQVYREVGDALRYTYDFGDDWHHLIRLESVDELAADAPRAVCTDGEMAGPLEDAGGPPGYNELVEAFSDDPPLGRLEDYVREWLPDDWDPTVLDLGQVNSAISLIGASTEEVFAVVAGVEPPAAIGALLELARPDVLATLAELCRSAGAVEGRLDDEDLAAIARPYRLLLDLAGTEGIPLTQAGWMKPAVVQEIVAALGLETSWIGKGNREDQTLPVAQLRESAQGLGFLRKRKGRLLLTNKGAALSTDHDYVEAIAAGLLTDRDPYVAAARGLFALLTVAGGHSDLKLAGGVAELMTHYGLRTGPAGVERQHAGDMVWPTWCALDGDMGLGKKAPRADHQAVGLAVAALWPERSAQTDA</sequence>
<dbReference type="PANTHER" id="PTHR41878">
    <property type="entry name" value="LEXA REPRESSOR-RELATED"/>
    <property type="match status" value="1"/>
</dbReference>
<name>A0ABY4YV66_9MICO</name>
<proteinExistence type="predicted"/>
<keyword evidence="3" id="KW-1185">Reference proteome</keyword>
<protein>
    <submittedName>
        <fullName evidence="2">Plasmid pRiA4b ORF-3 family protein</fullName>
    </submittedName>
</protein>
<dbReference type="RefSeq" id="WP_252593644.1">
    <property type="nucleotide sequence ID" value="NZ_CP099489.1"/>
</dbReference>